<gene>
    <name evidence="6" type="ORF">PsYK624_039820</name>
</gene>
<dbReference type="SMART" id="SM00398">
    <property type="entry name" value="HMG"/>
    <property type="match status" value="1"/>
</dbReference>
<feature type="compositionally biased region" description="Low complexity" evidence="4">
    <location>
        <begin position="20"/>
        <end position="66"/>
    </location>
</feature>
<dbReference type="GO" id="GO:0005634">
    <property type="term" value="C:nucleus"/>
    <property type="evidence" value="ECO:0007669"/>
    <property type="project" value="UniProtKB-UniRule"/>
</dbReference>
<comment type="caution">
    <text evidence="6">The sequence shown here is derived from an EMBL/GenBank/DDBJ whole genome shotgun (WGS) entry which is preliminary data.</text>
</comment>
<dbReference type="InterPro" id="IPR051356">
    <property type="entry name" value="SOX/SOX-like_TF"/>
</dbReference>
<dbReference type="GO" id="GO:0000978">
    <property type="term" value="F:RNA polymerase II cis-regulatory region sequence-specific DNA binding"/>
    <property type="evidence" value="ECO:0007669"/>
    <property type="project" value="TreeGrafter"/>
</dbReference>
<name>A0A9P3LBC6_9APHY</name>
<dbReference type="EMBL" id="BPQB01000007">
    <property type="protein sequence ID" value="GJE87898.1"/>
    <property type="molecule type" value="Genomic_DNA"/>
</dbReference>
<evidence type="ECO:0000256" key="3">
    <source>
        <dbReference type="PROSITE-ProRule" id="PRU00267"/>
    </source>
</evidence>
<reference evidence="6 7" key="1">
    <citation type="submission" date="2021-08" db="EMBL/GenBank/DDBJ databases">
        <title>Draft Genome Sequence of Phanerochaete sordida strain YK-624.</title>
        <authorList>
            <person name="Mori T."/>
            <person name="Dohra H."/>
            <person name="Suzuki T."/>
            <person name="Kawagishi H."/>
            <person name="Hirai H."/>
        </authorList>
    </citation>
    <scope>NUCLEOTIDE SEQUENCE [LARGE SCALE GENOMIC DNA]</scope>
    <source>
        <strain evidence="6 7">YK-624</strain>
    </source>
</reference>
<evidence type="ECO:0000256" key="1">
    <source>
        <dbReference type="ARBA" id="ARBA00023125"/>
    </source>
</evidence>
<dbReference type="PANTHER" id="PTHR45789">
    <property type="entry name" value="FI18025P1"/>
    <property type="match status" value="1"/>
</dbReference>
<evidence type="ECO:0000259" key="5">
    <source>
        <dbReference type="PROSITE" id="PS50118"/>
    </source>
</evidence>
<evidence type="ECO:0000256" key="4">
    <source>
        <dbReference type="SAM" id="MobiDB-lite"/>
    </source>
</evidence>
<dbReference type="PROSITE" id="PS50118">
    <property type="entry name" value="HMG_BOX_2"/>
    <property type="match status" value="1"/>
</dbReference>
<dbReference type="SUPFAM" id="SSF47095">
    <property type="entry name" value="HMG-box"/>
    <property type="match status" value="1"/>
</dbReference>
<dbReference type="Gene3D" id="1.10.30.10">
    <property type="entry name" value="High mobility group box domain"/>
    <property type="match status" value="1"/>
</dbReference>
<dbReference type="GO" id="GO:0000981">
    <property type="term" value="F:DNA-binding transcription factor activity, RNA polymerase II-specific"/>
    <property type="evidence" value="ECO:0007669"/>
    <property type="project" value="TreeGrafter"/>
</dbReference>
<dbReference type="AlphaFoldDB" id="A0A9P3LBC6"/>
<protein>
    <submittedName>
        <fullName evidence="6">Specific transcriptional repressor-like protein</fullName>
    </submittedName>
</protein>
<proteinExistence type="predicted"/>
<feature type="DNA-binding region" description="HMG box" evidence="3">
    <location>
        <begin position="99"/>
        <end position="168"/>
    </location>
</feature>
<keyword evidence="1 3" id="KW-0238">DNA-binding</keyword>
<organism evidence="6 7">
    <name type="scientific">Phanerochaete sordida</name>
    <dbReference type="NCBI Taxonomy" id="48140"/>
    <lineage>
        <taxon>Eukaryota</taxon>
        <taxon>Fungi</taxon>
        <taxon>Dikarya</taxon>
        <taxon>Basidiomycota</taxon>
        <taxon>Agaricomycotina</taxon>
        <taxon>Agaricomycetes</taxon>
        <taxon>Polyporales</taxon>
        <taxon>Phanerochaetaceae</taxon>
        <taxon>Phanerochaete</taxon>
    </lineage>
</organism>
<dbReference type="OrthoDB" id="6247875at2759"/>
<keyword evidence="2 3" id="KW-0539">Nucleus</keyword>
<dbReference type="Proteomes" id="UP000703269">
    <property type="component" value="Unassembled WGS sequence"/>
</dbReference>
<accession>A0A9P3LBC6</accession>
<sequence length="427" mass="45881">MSAPGLYFSDSDNTDSDRGSCSSSPATDSSPFALFSSSLPGLSGSPTSSVSSLSSLSPSSPYTSSLPTPPRTPSKAKSAKIKAGTKKSTPRRPRSPDHIPRPRNAFMIYRSAFYENKVMTPDVERDHRIISRVIGMCWRQLNHDEKRQWFEKAAEEKEQHKAKYPGYRFRPQYGGEPKQKRNVKRNGAKELKRCAALADAILKGGDRDEIQKIAQTYDDMPEEELADAYTTTVFDSRPSDVATPPFKNPFSSPVMEPSFLEPQPSASGLQLTNMGSGAGCHSSDDISLLLINHAQDLASHGLGVQQPLAGPSTAAWGMQLGSQPLSSSAPAFTSPLDAAAYCPPGYSASLSADRANGGSWAVPSSSFPYATEPVPMPSISSYAASMGRSEAGFHWATTTESLHQVAPSQSLPAHLQGAVNSALFSQW</sequence>
<dbReference type="CDD" id="cd01389">
    <property type="entry name" value="HMG-box_ROX1-like"/>
    <property type="match status" value="1"/>
</dbReference>
<dbReference type="InterPro" id="IPR009071">
    <property type="entry name" value="HMG_box_dom"/>
</dbReference>
<dbReference type="PANTHER" id="PTHR45789:SF2">
    <property type="entry name" value="FI18025P1"/>
    <property type="match status" value="1"/>
</dbReference>
<keyword evidence="7" id="KW-1185">Reference proteome</keyword>
<feature type="region of interest" description="Disordered" evidence="4">
    <location>
        <begin position="1"/>
        <end position="102"/>
    </location>
</feature>
<evidence type="ECO:0000313" key="7">
    <source>
        <dbReference type="Proteomes" id="UP000703269"/>
    </source>
</evidence>
<dbReference type="Pfam" id="PF00505">
    <property type="entry name" value="HMG_box"/>
    <property type="match status" value="1"/>
</dbReference>
<evidence type="ECO:0000256" key="2">
    <source>
        <dbReference type="ARBA" id="ARBA00023242"/>
    </source>
</evidence>
<feature type="compositionally biased region" description="Basic residues" evidence="4">
    <location>
        <begin position="77"/>
        <end position="93"/>
    </location>
</feature>
<dbReference type="InterPro" id="IPR036910">
    <property type="entry name" value="HMG_box_dom_sf"/>
</dbReference>
<evidence type="ECO:0000313" key="6">
    <source>
        <dbReference type="EMBL" id="GJE87898.1"/>
    </source>
</evidence>
<feature type="domain" description="HMG box" evidence="5">
    <location>
        <begin position="99"/>
        <end position="168"/>
    </location>
</feature>